<evidence type="ECO:0000256" key="3">
    <source>
        <dbReference type="ARBA" id="ARBA00022857"/>
    </source>
</evidence>
<dbReference type="SUPFAM" id="SSF51735">
    <property type="entry name" value="NAD(P)-binding Rossmann-fold domains"/>
    <property type="match status" value="1"/>
</dbReference>
<feature type="binding site" evidence="8">
    <location>
        <position position="55"/>
    </location>
    <ligand>
        <name>NADPH</name>
        <dbReference type="ChEBI" id="CHEBI:57783"/>
    </ligand>
</feature>
<dbReference type="EMBL" id="FQZL01000020">
    <property type="protein sequence ID" value="SHJ42070.1"/>
    <property type="molecule type" value="Genomic_DNA"/>
</dbReference>
<name>A0A1M6J5U1_9FIRM</name>
<evidence type="ECO:0000313" key="13">
    <source>
        <dbReference type="Proteomes" id="UP000184052"/>
    </source>
</evidence>
<comment type="pathway">
    <text evidence="6 9">Amino-acid biosynthesis; L-proline biosynthesis; L-proline from L-glutamate 5-semialdehyde: step 1/1.</text>
</comment>
<dbReference type="OrthoDB" id="9805754at2"/>
<evidence type="ECO:0000256" key="1">
    <source>
        <dbReference type="ARBA" id="ARBA00005525"/>
    </source>
</evidence>
<keyword evidence="4 6" id="KW-0560">Oxidoreductase</keyword>
<dbReference type="Gene3D" id="3.40.50.720">
    <property type="entry name" value="NAD(P)-binding Rossmann-like Domain"/>
    <property type="match status" value="1"/>
</dbReference>
<organism evidence="12 13">
    <name type="scientific">Dethiosulfatibacter aminovorans DSM 17477</name>
    <dbReference type="NCBI Taxonomy" id="1121476"/>
    <lineage>
        <taxon>Bacteria</taxon>
        <taxon>Bacillati</taxon>
        <taxon>Bacillota</taxon>
        <taxon>Tissierellia</taxon>
        <taxon>Dethiosulfatibacter</taxon>
    </lineage>
</organism>
<evidence type="ECO:0000259" key="10">
    <source>
        <dbReference type="Pfam" id="PF03807"/>
    </source>
</evidence>
<dbReference type="GO" id="GO:0005737">
    <property type="term" value="C:cytoplasm"/>
    <property type="evidence" value="ECO:0007669"/>
    <property type="project" value="UniProtKB-SubCell"/>
</dbReference>
<keyword evidence="3 6" id="KW-0521">NADP</keyword>
<dbReference type="InterPro" id="IPR029036">
    <property type="entry name" value="P5CR_dimer"/>
</dbReference>
<feature type="binding site" evidence="8">
    <location>
        <position position="34"/>
    </location>
    <ligand>
        <name>NADP(+)</name>
        <dbReference type="ChEBI" id="CHEBI:58349"/>
    </ligand>
</feature>
<comment type="subcellular location">
    <subcellularLocation>
        <location evidence="6">Cytoplasm</location>
    </subcellularLocation>
</comment>
<sequence>MNKIGFIGAGNVTKAIITGMAKNKFELDRIYVNSKSNESKEKLSLDLMVKCAKNNVDLVKKCKYIFFSIKSQHYAKVFNEIKDVIDPERHVIISLAPGYSIEECREHAEIENLKVVRAMPNIPSLVGEGMTGIYYARNVFTDEEKKEIEIIFKGFGEVQELDEEEHMDTLVSISASSPAYVYIMIEAMGDAGVLTGLPRKMSYNLAAQAVMGAAKMVKELDVHPGELKDSVCSPGGTTIEAIKVLEDRGFRSALIESMLACYKKAKNLKR</sequence>
<dbReference type="Pfam" id="PF14748">
    <property type="entry name" value="P5CR_dimer"/>
    <property type="match status" value="1"/>
</dbReference>
<dbReference type="InterPro" id="IPR000304">
    <property type="entry name" value="Pyrroline-COOH_reductase"/>
</dbReference>
<dbReference type="GO" id="GO:0004735">
    <property type="term" value="F:pyrroline-5-carboxylate reductase activity"/>
    <property type="evidence" value="ECO:0007669"/>
    <property type="project" value="UniProtKB-UniRule"/>
</dbReference>
<comment type="catalytic activity">
    <reaction evidence="6 9">
        <text>L-proline + NADP(+) = (S)-1-pyrroline-5-carboxylate + NADPH + 2 H(+)</text>
        <dbReference type="Rhea" id="RHEA:14109"/>
        <dbReference type="ChEBI" id="CHEBI:15378"/>
        <dbReference type="ChEBI" id="CHEBI:17388"/>
        <dbReference type="ChEBI" id="CHEBI:57783"/>
        <dbReference type="ChEBI" id="CHEBI:58349"/>
        <dbReference type="ChEBI" id="CHEBI:60039"/>
        <dbReference type="EC" id="1.5.1.2"/>
    </reaction>
</comment>
<dbReference type="Proteomes" id="UP000184052">
    <property type="component" value="Unassembled WGS sequence"/>
</dbReference>
<comment type="function">
    <text evidence="5 6">Catalyzes the reduction of 1-pyrroline-5-carboxylate (PCA) to L-proline.</text>
</comment>
<dbReference type="PROSITE" id="PS00521">
    <property type="entry name" value="P5CR"/>
    <property type="match status" value="1"/>
</dbReference>
<comment type="similarity">
    <text evidence="1 6 9">Belongs to the pyrroline-5-carboxylate reductase family.</text>
</comment>
<dbReference type="FunFam" id="1.10.3730.10:FF:000001">
    <property type="entry name" value="Pyrroline-5-carboxylate reductase"/>
    <property type="match status" value="1"/>
</dbReference>
<dbReference type="EC" id="1.5.1.2" evidence="6 7"/>
<dbReference type="NCBIfam" id="TIGR00112">
    <property type="entry name" value="proC"/>
    <property type="match status" value="1"/>
</dbReference>
<evidence type="ECO:0000256" key="6">
    <source>
        <dbReference type="HAMAP-Rule" id="MF_01925"/>
    </source>
</evidence>
<dbReference type="InterPro" id="IPR053790">
    <property type="entry name" value="P5CR-like_CS"/>
</dbReference>
<evidence type="ECO:0000256" key="4">
    <source>
        <dbReference type="ARBA" id="ARBA00023002"/>
    </source>
</evidence>
<evidence type="ECO:0000256" key="7">
    <source>
        <dbReference type="NCBIfam" id="TIGR00112"/>
    </source>
</evidence>
<keyword evidence="2 6" id="KW-0641">Proline biosynthesis</keyword>
<evidence type="ECO:0000259" key="11">
    <source>
        <dbReference type="Pfam" id="PF14748"/>
    </source>
</evidence>
<dbReference type="STRING" id="1121476.SAMN02745751_02512"/>
<dbReference type="AlphaFoldDB" id="A0A1M6J5U1"/>
<keyword evidence="6" id="KW-0963">Cytoplasm</keyword>
<dbReference type="HAMAP" id="MF_01925">
    <property type="entry name" value="P5C_reductase"/>
    <property type="match status" value="1"/>
</dbReference>
<dbReference type="InterPro" id="IPR008927">
    <property type="entry name" value="6-PGluconate_DH-like_C_sf"/>
</dbReference>
<dbReference type="Pfam" id="PF03807">
    <property type="entry name" value="F420_oxidored"/>
    <property type="match status" value="1"/>
</dbReference>
<feature type="domain" description="Pyrroline-5-carboxylate reductase dimerisation" evidence="11">
    <location>
        <begin position="164"/>
        <end position="268"/>
    </location>
</feature>
<dbReference type="UniPathway" id="UPA00098">
    <property type="reaction ID" value="UER00361"/>
</dbReference>
<dbReference type="GO" id="GO:0055129">
    <property type="term" value="P:L-proline biosynthetic process"/>
    <property type="evidence" value="ECO:0007669"/>
    <property type="project" value="UniProtKB-UniRule"/>
</dbReference>
<evidence type="ECO:0000313" key="12">
    <source>
        <dbReference type="EMBL" id="SHJ42070.1"/>
    </source>
</evidence>
<keyword evidence="13" id="KW-1185">Reference proteome</keyword>
<evidence type="ECO:0000256" key="2">
    <source>
        <dbReference type="ARBA" id="ARBA00022650"/>
    </source>
</evidence>
<dbReference type="Gene3D" id="1.10.3730.10">
    <property type="entry name" value="ProC C-terminal domain-like"/>
    <property type="match status" value="1"/>
</dbReference>
<dbReference type="RefSeq" id="WP_073049927.1">
    <property type="nucleotide sequence ID" value="NZ_FQZL01000020.1"/>
</dbReference>
<dbReference type="InterPro" id="IPR028939">
    <property type="entry name" value="P5C_Rdtase_cat_N"/>
</dbReference>
<protein>
    <recommendedName>
        <fullName evidence="6 7">Pyrroline-5-carboxylate reductase</fullName>
        <shortName evidence="6">P5C reductase</shortName>
        <shortName evidence="6">P5CR</shortName>
        <ecNumber evidence="6 7">1.5.1.2</ecNumber>
    </recommendedName>
    <alternativeName>
        <fullName evidence="6">PCA reductase</fullName>
    </alternativeName>
</protein>
<reference evidence="12 13" key="1">
    <citation type="submission" date="2016-11" db="EMBL/GenBank/DDBJ databases">
        <authorList>
            <person name="Jaros S."/>
            <person name="Januszkiewicz K."/>
            <person name="Wedrychowicz H."/>
        </authorList>
    </citation>
    <scope>NUCLEOTIDE SEQUENCE [LARGE SCALE GENOMIC DNA]</scope>
    <source>
        <strain evidence="12 13">DSM 17477</strain>
    </source>
</reference>
<dbReference type="PANTHER" id="PTHR11645">
    <property type="entry name" value="PYRROLINE-5-CARBOXYLATE REDUCTASE"/>
    <property type="match status" value="1"/>
</dbReference>
<gene>
    <name evidence="6" type="primary">proC</name>
    <name evidence="12" type="ORF">SAMN02745751_02512</name>
</gene>
<dbReference type="InterPro" id="IPR036291">
    <property type="entry name" value="NAD(P)-bd_dom_sf"/>
</dbReference>
<accession>A0A1M6J5U1</accession>
<proteinExistence type="inferred from homology"/>
<keyword evidence="6 9" id="KW-0028">Amino-acid biosynthesis</keyword>
<dbReference type="SUPFAM" id="SSF48179">
    <property type="entry name" value="6-phosphogluconate dehydrogenase C-terminal domain-like"/>
    <property type="match status" value="1"/>
</dbReference>
<dbReference type="PIRSF" id="PIRSF000193">
    <property type="entry name" value="Pyrrol-5-carb_rd"/>
    <property type="match status" value="1"/>
</dbReference>
<evidence type="ECO:0000256" key="9">
    <source>
        <dbReference type="RuleBase" id="RU003903"/>
    </source>
</evidence>
<feature type="domain" description="Pyrroline-5-carboxylate reductase catalytic N-terminal" evidence="10">
    <location>
        <begin position="3"/>
        <end position="97"/>
    </location>
</feature>
<evidence type="ECO:0000256" key="8">
    <source>
        <dbReference type="PIRSR" id="PIRSR000193-1"/>
    </source>
</evidence>
<evidence type="ECO:0000256" key="5">
    <source>
        <dbReference type="ARBA" id="ARBA00058118"/>
    </source>
</evidence>
<comment type="catalytic activity">
    <reaction evidence="6">
        <text>L-proline + NAD(+) = (S)-1-pyrroline-5-carboxylate + NADH + 2 H(+)</text>
        <dbReference type="Rhea" id="RHEA:14105"/>
        <dbReference type="ChEBI" id="CHEBI:15378"/>
        <dbReference type="ChEBI" id="CHEBI:17388"/>
        <dbReference type="ChEBI" id="CHEBI:57540"/>
        <dbReference type="ChEBI" id="CHEBI:57945"/>
        <dbReference type="ChEBI" id="CHEBI:60039"/>
        <dbReference type="EC" id="1.5.1.2"/>
    </reaction>
</comment>
<dbReference type="PANTHER" id="PTHR11645:SF0">
    <property type="entry name" value="PYRROLINE-5-CARBOXYLATE REDUCTASE 3"/>
    <property type="match status" value="1"/>
</dbReference>